<protein>
    <submittedName>
        <fullName evidence="2">Uncharacterized protein</fullName>
    </submittedName>
</protein>
<keyword evidence="3" id="KW-1185">Reference proteome</keyword>
<evidence type="ECO:0000256" key="1">
    <source>
        <dbReference type="SAM" id="MobiDB-lite"/>
    </source>
</evidence>
<evidence type="ECO:0000313" key="2">
    <source>
        <dbReference type="EMBL" id="MVQ51002.1"/>
    </source>
</evidence>
<reference evidence="2 3" key="1">
    <citation type="submission" date="2019-12" db="EMBL/GenBank/DDBJ databases">
        <authorList>
            <person name="Huq M.A."/>
        </authorList>
    </citation>
    <scope>NUCLEOTIDE SEQUENCE [LARGE SCALE GENOMIC DNA]</scope>
    <source>
        <strain evidence="2 3">MAH-18</strain>
    </source>
</reference>
<gene>
    <name evidence="2" type="ORF">GON03_17590</name>
</gene>
<name>A0A6L6XW16_9ACTN</name>
<accession>A0A6L6XW16</accession>
<proteinExistence type="predicted"/>
<dbReference type="AlphaFoldDB" id="A0A6L6XW16"/>
<evidence type="ECO:0000313" key="3">
    <source>
        <dbReference type="Proteomes" id="UP000473525"/>
    </source>
</evidence>
<feature type="region of interest" description="Disordered" evidence="1">
    <location>
        <begin position="26"/>
        <end position="49"/>
    </location>
</feature>
<dbReference type="RefSeq" id="WP_157344230.1">
    <property type="nucleotide sequence ID" value="NZ_WSEK01000004.1"/>
</dbReference>
<dbReference type="Proteomes" id="UP000473525">
    <property type="component" value="Unassembled WGS sequence"/>
</dbReference>
<organism evidence="2 3">
    <name type="scientific">Nocardioides agri</name>
    <dbReference type="NCBI Taxonomy" id="2682843"/>
    <lineage>
        <taxon>Bacteria</taxon>
        <taxon>Bacillati</taxon>
        <taxon>Actinomycetota</taxon>
        <taxon>Actinomycetes</taxon>
        <taxon>Propionibacteriales</taxon>
        <taxon>Nocardioidaceae</taxon>
        <taxon>Nocardioides</taxon>
    </lineage>
</organism>
<sequence>MLVWVIVLLIVAFAAVVFWIDRDRKRHGSTGAMGQHNDIDPGQWTGGGS</sequence>
<dbReference type="EMBL" id="WSEK01000004">
    <property type="protein sequence ID" value="MVQ51002.1"/>
    <property type="molecule type" value="Genomic_DNA"/>
</dbReference>
<comment type="caution">
    <text evidence="2">The sequence shown here is derived from an EMBL/GenBank/DDBJ whole genome shotgun (WGS) entry which is preliminary data.</text>
</comment>